<evidence type="ECO:0000256" key="5">
    <source>
        <dbReference type="ARBA" id="ARBA00022670"/>
    </source>
</evidence>
<keyword evidence="7" id="KW-0479">Metal-binding</keyword>
<keyword evidence="11" id="KW-0482">Metalloprotease</keyword>
<dbReference type="GO" id="GO:0005886">
    <property type="term" value="C:plasma membrane"/>
    <property type="evidence" value="ECO:0007669"/>
    <property type="project" value="UniProtKB-SubCell"/>
</dbReference>
<evidence type="ECO:0000256" key="11">
    <source>
        <dbReference type="ARBA" id="ARBA00023049"/>
    </source>
</evidence>
<dbReference type="EMBL" id="NZBU01000004">
    <property type="protein sequence ID" value="MAG21895.1"/>
    <property type="molecule type" value="Genomic_DNA"/>
</dbReference>
<dbReference type="GO" id="GO:0006508">
    <property type="term" value="P:proteolysis"/>
    <property type="evidence" value="ECO:0007669"/>
    <property type="project" value="UniProtKB-KW"/>
</dbReference>
<evidence type="ECO:0000256" key="12">
    <source>
        <dbReference type="ARBA" id="ARBA00023136"/>
    </source>
</evidence>
<evidence type="ECO:0000256" key="13">
    <source>
        <dbReference type="SAM" id="Phobius"/>
    </source>
</evidence>
<evidence type="ECO:0000256" key="2">
    <source>
        <dbReference type="ARBA" id="ARBA00004651"/>
    </source>
</evidence>
<feature type="transmembrane region" description="Helical" evidence="13">
    <location>
        <begin position="76"/>
        <end position="99"/>
    </location>
</feature>
<feature type="transmembrane region" description="Helical" evidence="13">
    <location>
        <begin position="111"/>
        <end position="130"/>
    </location>
</feature>
<feature type="transmembrane region" description="Helical" evidence="13">
    <location>
        <begin position="142"/>
        <end position="161"/>
    </location>
</feature>
<name>A0A2D6M0F2_9ARCH</name>
<feature type="transmembrane region" description="Helical" evidence="13">
    <location>
        <begin position="35"/>
        <end position="55"/>
    </location>
</feature>
<dbReference type="AlphaFoldDB" id="A0A2D6M0F2"/>
<proteinExistence type="inferred from homology"/>
<keyword evidence="12 13" id="KW-0472">Membrane</keyword>
<evidence type="ECO:0000256" key="8">
    <source>
        <dbReference type="ARBA" id="ARBA00022801"/>
    </source>
</evidence>
<reference evidence="15" key="1">
    <citation type="submission" date="2017-09" db="EMBL/GenBank/DDBJ databases">
        <title>The Reconstruction of 2,631 Draft Metagenome-Assembled Genomes from the Global Oceans.</title>
        <authorList>
            <person name="Tully B.J."/>
            <person name="Graham E.D."/>
            <person name="Heidelberg J.F."/>
        </authorList>
    </citation>
    <scope>NUCLEOTIDE SEQUENCE [LARGE SCALE GENOMIC DNA]</scope>
</reference>
<feature type="transmembrane region" description="Helical" evidence="13">
    <location>
        <begin position="167"/>
        <end position="187"/>
    </location>
</feature>
<comment type="similarity">
    <text evidence="3">Belongs to the peptidase M50B family.</text>
</comment>
<keyword evidence="8" id="KW-0378">Hydrolase</keyword>
<dbReference type="PANTHER" id="PTHR35864:SF1">
    <property type="entry name" value="ZINC METALLOPROTEASE YWHC-RELATED"/>
    <property type="match status" value="1"/>
</dbReference>
<comment type="caution">
    <text evidence="14">The sequence shown here is derived from an EMBL/GenBank/DDBJ whole genome shotgun (WGS) entry which is preliminary data.</text>
</comment>
<feature type="transmembrane region" description="Helical" evidence="13">
    <location>
        <begin position="9"/>
        <end position="29"/>
    </location>
</feature>
<evidence type="ECO:0000256" key="10">
    <source>
        <dbReference type="ARBA" id="ARBA00022989"/>
    </source>
</evidence>
<evidence type="ECO:0000256" key="6">
    <source>
        <dbReference type="ARBA" id="ARBA00022692"/>
    </source>
</evidence>
<comment type="cofactor">
    <cofactor evidence="1">
        <name>Zn(2+)</name>
        <dbReference type="ChEBI" id="CHEBI:29105"/>
    </cofactor>
</comment>
<dbReference type="InterPro" id="IPR044537">
    <property type="entry name" value="Rip2-like"/>
</dbReference>
<evidence type="ECO:0008006" key="16">
    <source>
        <dbReference type="Google" id="ProtNLM"/>
    </source>
</evidence>
<organism evidence="14 15">
    <name type="scientific">Candidatus Iainarchaeum sp</name>
    <dbReference type="NCBI Taxonomy" id="3101447"/>
    <lineage>
        <taxon>Archaea</taxon>
        <taxon>Candidatus Iainarchaeota</taxon>
        <taxon>Candidatus Iainarchaeia</taxon>
        <taxon>Candidatus Iainarchaeales</taxon>
        <taxon>Candidatus Iainarchaeaceae</taxon>
        <taxon>Candidatus Iainarchaeum</taxon>
    </lineage>
</organism>
<keyword evidence="10 13" id="KW-1133">Transmembrane helix</keyword>
<evidence type="ECO:0000256" key="1">
    <source>
        <dbReference type="ARBA" id="ARBA00001947"/>
    </source>
</evidence>
<sequence>MRTTERNDLIVSWLTISVAFAILASPGFFNITSFVLAFPISAIVVGTGFISHELAHRQVARKFGAHAEYRAWQAGLLFALISSFMGFIFAAPGAVYIFGNISRKENGIISVAGPLTNIAVGIAFFGLTFLQINDWTQLLGRMGFQINIFLALFNMIPFPPLDGSKVFSWNPVIWGLVFFPIAMAFFFL</sequence>
<evidence type="ECO:0000313" key="14">
    <source>
        <dbReference type="EMBL" id="MAG21895.1"/>
    </source>
</evidence>
<gene>
    <name evidence="14" type="ORF">CL943_01135</name>
</gene>
<dbReference type="GO" id="GO:0008237">
    <property type="term" value="F:metallopeptidase activity"/>
    <property type="evidence" value="ECO:0007669"/>
    <property type="project" value="UniProtKB-KW"/>
</dbReference>
<evidence type="ECO:0000256" key="3">
    <source>
        <dbReference type="ARBA" id="ARBA00007931"/>
    </source>
</evidence>
<keyword evidence="5" id="KW-0645">Protease</keyword>
<dbReference type="PANTHER" id="PTHR35864">
    <property type="entry name" value="ZINC METALLOPROTEASE MJ0611-RELATED"/>
    <property type="match status" value="1"/>
</dbReference>
<keyword evidence="6 13" id="KW-0812">Transmembrane</keyword>
<dbReference type="Proteomes" id="UP000226592">
    <property type="component" value="Unassembled WGS sequence"/>
</dbReference>
<evidence type="ECO:0000256" key="9">
    <source>
        <dbReference type="ARBA" id="ARBA00022833"/>
    </source>
</evidence>
<evidence type="ECO:0000313" key="15">
    <source>
        <dbReference type="Proteomes" id="UP000226592"/>
    </source>
</evidence>
<protein>
    <recommendedName>
        <fullName evidence="16">Site-2 protease family protein</fullName>
    </recommendedName>
</protein>
<dbReference type="GO" id="GO:0046872">
    <property type="term" value="F:metal ion binding"/>
    <property type="evidence" value="ECO:0007669"/>
    <property type="project" value="UniProtKB-KW"/>
</dbReference>
<dbReference type="InterPro" id="IPR052348">
    <property type="entry name" value="Metallopeptidase_M50B"/>
</dbReference>
<evidence type="ECO:0000256" key="4">
    <source>
        <dbReference type="ARBA" id="ARBA00022475"/>
    </source>
</evidence>
<evidence type="ECO:0000256" key="7">
    <source>
        <dbReference type="ARBA" id="ARBA00022723"/>
    </source>
</evidence>
<keyword evidence="4" id="KW-1003">Cell membrane</keyword>
<accession>A0A2D6M0F2</accession>
<keyword evidence="9" id="KW-0862">Zinc</keyword>
<comment type="subcellular location">
    <subcellularLocation>
        <location evidence="2">Cell membrane</location>
        <topology evidence="2">Multi-pass membrane protein</topology>
    </subcellularLocation>
</comment>
<dbReference type="CDD" id="cd06158">
    <property type="entry name" value="S2P-M50_like_1"/>
    <property type="match status" value="1"/>
</dbReference>